<protein>
    <submittedName>
        <fullName evidence="1">Uncharacterized protein</fullName>
    </submittedName>
</protein>
<evidence type="ECO:0000313" key="1">
    <source>
        <dbReference type="EMBL" id="KAK3714784.1"/>
    </source>
</evidence>
<keyword evidence="2" id="KW-1185">Reference proteome</keyword>
<name>A0ACC3NFW5_9PEZI</name>
<reference evidence="1" key="1">
    <citation type="submission" date="2023-07" db="EMBL/GenBank/DDBJ databases">
        <title>Black Yeasts Isolated from many extreme environments.</title>
        <authorList>
            <person name="Coleine C."/>
            <person name="Stajich J.E."/>
            <person name="Selbmann L."/>
        </authorList>
    </citation>
    <scope>NUCLEOTIDE SEQUENCE</scope>
    <source>
        <strain evidence="1">CCFEE 5714</strain>
    </source>
</reference>
<accession>A0ACC3NFW5</accession>
<dbReference type="Proteomes" id="UP001281147">
    <property type="component" value="Unassembled WGS sequence"/>
</dbReference>
<proteinExistence type="predicted"/>
<comment type="caution">
    <text evidence="1">The sequence shown here is derived from an EMBL/GenBank/DDBJ whole genome shotgun (WGS) entry which is preliminary data.</text>
</comment>
<organism evidence="1 2">
    <name type="scientific">Vermiconidia calcicola</name>
    <dbReference type="NCBI Taxonomy" id="1690605"/>
    <lineage>
        <taxon>Eukaryota</taxon>
        <taxon>Fungi</taxon>
        <taxon>Dikarya</taxon>
        <taxon>Ascomycota</taxon>
        <taxon>Pezizomycotina</taxon>
        <taxon>Dothideomycetes</taxon>
        <taxon>Dothideomycetidae</taxon>
        <taxon>Mycosphaerellales</taxon>
        <taxon>Extremaceae</taxon>
        <taxon>Vermiconidia</taxon>
    </lineage>
</organism>
<evidence type="ECO:0000313" key="2">
    <source>
        <dbReference type="Proteomes" id="UP001281147"/>
    </source>
</evidence>
<gene>
    <name evidence="1" type="ORF">LTR37_007518</name>
</gene>
<sequence>MGDYCICGFGPKRTQRCLRKRTVKLRVRDTPDHIHNEFVQLLNVLNFPSSSFNRDVLEAKAARLARICMCKTCFEDNRLTAVRDELLGQAGSQHRMTKAAQRRADVSTAYREQVSRNIYPDAATTDAIAEDESIELPEAEVQLRKATNKEQRTDGSCLPILSQSRSRQYGGVRTVPTNRNSFPPKL</sequence>
<dbReference type="EMBL" id="JAUTXU010000053">
    <property type="protein sequence ID" value="KAK3714784.1"/>
    <property type="molecule type" value="Genomic_DNA"/>
</dbReference>